<reference evidence="2" key="2">
    <citation type="submission" date="2022-10" db="EMBL/GenBank/DDBJ databases">
        <authorList>
            <consortium name="ENA_rothamsted_submissions"/>
            <consortium name="culmorum"/>
            <person name="King R."/>
        </authorList>
    </citation>
    <scope>NUCLEOTIDE SEQUENCE</scope>
</reference>
<dbReference type="Proteomes" id="UP001153737">
    <property type="component" value="Chromosome 8"/>
</dbReference>
<dbReference type="EMBL" id="OU896714">
    <property type="protein sequence ID" value="CAH1178900.1"/>
    <property type="molecule type" value="Genomic_DNA"/>
</dbReference>
<sequence>MLRERLSKTRFSYPYGTPPTHNLIDELPYEGKDRKIAIYGLFLSILVIAVKTFTKYRSSIEKLILEQQLVTYQVFSEDGNEMLKYSWKTVAKYSNIWFPVICGILSSYFTWIMVYLDSNVPGVQPPSPLSPKKIKDQSGHTFHLNYVFALLIGILVFFYMFLKGSSIQY</sequence>
<dbReference type="AlphaFoldDB" id="A0A9P0DQE5"/>
<evidence type="ECO:0000313" key="2">
    <source>
        <dbReference type="EMBL" id="CAH1178900.1"/>
    </source>
</evidence>
<dbReference type="Pfam" id="PF15062">
    <property type="entry name" value="ARL6IP6"/>
    <property type="match status" value="1"/>
</dbReference>
<evidence type="ECO:0000313" key="3">
    <source>
        <dbReference type="Proteomes" id="UP001153737"/>
    </source>
</evidence>
<evidence type="ECO:0000256" key="1">
    <source>
        <dbReference type="SAM" id="Phobius"/>
    </source>
</evidence>
<gene>
    <name evidence="2" type="ORF">PHAECO_LOCUS12023</name>
</gene>
<feature type="transmembrane region" description="Helical" evidence="1">
    <location>
        <begin position="143"/>
        <end position="162"/>
    </location>
</feature>
<keyword evidence="3" id="KW-1185">Reference proteome</keyword>
<reference evidence="2" key="1">
    <citation type="submission" date="2022-01" db="EMBL/GenBank/DDBJ databases">
        <authorList>
            <person name="King R."/>
        </authorList>
    </citation>
    <scope>NUCLEOTIDE SEQUENCE</scope>
</reference>
<dbReference type="PANTHER" id="PTHR28640">
    <property type="entry name" value="ADP-RIBOSYLATION FACTOR-LIKE PROTEIN 6-INTERACTING PROTEIN 6"/>
    <property type="match status" value="1"/>
</dbReference>
<keyword evidence="1" id="KW-1133">Transmembrane helix</keyword>
<name>A0A9P0DQE5_PHACE</name>
<dbReference type="OrthoDB" id="10070125at2759"/>
<protein>
    <submittedName>
        <fullName evidence="2">Uncharacterized protein</fullName>
    </submittedName>
</protein>
<dbReference type="PANTHER" id="PTHR28640:SF1">
    <property type="entry name" value="ADP-RIBOSYLATION FACTOR-LIKE PROTEIN 6-INTERACTING PROTEIN 6"/>
    <property type="match status" value="1"/>
</dbReference>
<keyword evidence="1" id="KW-0812">Transmembrane</keyword>
<dbReference type="InterPro" id="IPR029383">
    <property type="entry name" value="ARL6IP6"/>
</dbReference>
<proteinExistence type="predicted"/>
<feature type="transmembrane region" description="Helical" evidence="1">
    <location>
        <begin position="96"/>
        <end position="116"/>
    </location>
</feature>
<keyword evidence="1" id="KW-0472">Membrane</keyword>
<accession>A0A9P0DQE5</accession>
<organism evidence="2 3">
    <name type="scientific">Phaedon cochleariae</name>
    <name type="common">Mustard beetle</name>
    <dbReference type="NCBI Taxonomy" id="80249"/>
    <lineage>
        <taxon>Eukaryota</taxon>
        <taxon>Metazoa</taxon>
        <taxon>Ecdysozoa</taxon>
        <taxon>Arthropoda</taxon>
        <taxon>Hexapoda</taxon>
        <taxon>Insecta</taxon>
        <taxon>Pterygota</taxon>
        <taxon>Neoptera</taxon>
        <taxon>Endopterygota</taxon>
        <taxon>Coleoptera</taxon>
        <taxon>Polyphaga</taxon>
        <taxon>Cucujiformia</taxon>
        <taxon>Chrysomeloidea</taxon>
        <taxon>Chrysomelidae</taxon>
        <taxon>Chrysomelinae</taxon>
        <taxon>Chrysomelini</taxon>
        <taxon>Phaedon</taxon>
    </lineage>
</organism>